<name>A0A3B0AHA3_9ACTN</name>
<evidence type="ECO:0000313" key="1">
    <source>
        <dbReference type="EMBL" id="RKN59999.1"/>
    </source>
</evidence>
<keyword evidence="2" id="KW-1185">Reference proteome</keyword>
<gene>
    <name evidence="1" type="ORF">D7231_33750</name>
</gene>
<dbReference type="EMBL" id="RBAM01000035">
    <property type="protein sequence ID" value="RKN59999.1"/>
    <property type="molecule type" value="Genomic_DNA"/>
</dbReference>
<proteinExistence type="predicted"/>
<dbReference type="OrthoDB" id="1492478at2"/>
<dbReference type="RefSeq" id="WP_120760016.1">
    <property type="nucleotide sequence ID" value="NZ_RBAM01000035.1"/>
</dbReference>
<dbReference type="Proteomes" id="UP000270343">
    <property type="component" value="Unassembled WGS sequence"/>
</dbReference>
<reference evidence="1 2" key="1">
    <citation type="journal article" date="2015" name="Antonie Van Leeuwenhoek">
        <title>Streptomyces klenkii sp. nov., isolated from deep marine sediment.</title>
        <authorList>
            <person name="Veyisoglu A."/>
            <person name="Sahin N."/>
        </authorList>
    </citation>
    <scope>NUCLEOTIDE SEQUENCE [LARGE SCALE GENOMIC DNA]</scope>
    <source>
        <strain evidence="1 2">KCTC 29202</strain>
    </source>
</reference>
<accession>A0A3B0AHA3</accession>
<sequence>MTTADRGNLKLSYSDGRPATTGIEAVNRVLRTVGVRVGQVPIPAEAHPILKASRDRALSDAEGTELMSLFSMHRGQLVEQIELAGRRPETHGGGFLNTSEAGVPPYPKVYDMKTMDADALHAVQARFGRLHVNSSDHGVGVDEVMTVVSGGPWTWFYRLPDGVIAKLSVGAVGTGDPAWRVSYPGLGPHGAFLDAEHGLIVAYVHGPEKFVMRYEDPSVDGAQVLGTNPWIDFSGDAPRLLDEVTAH</sequence>
<comment type="caution">
    <text evidence="1">The sequence shown here is derived from an EMBL/GenBank/DDBJ whole genome shotgun (WGS) entry which is preliminary data.</text>
</comment>
<organism evidence="1 2">
    <name type="scientific">Streptomyces klenkii</name>
    <dbReference type="NCBI Taxonomy" id="1420899"/>
    <lineage>
        <taxon>Bacteria</taxon>
        <taxon>Bacillati</taxon>
        <taxon>Actinomycetota</taxon>
        <taxon>Actinomycetes</taxon>
        <taxon>Kitasatosporales</taxon>
        <taxon>Streptomycetaceae</taxon>
        <taxon>Streptomyces</taxon>
    </lineage>
</organism>
<evidence type="ECO:0000313" key="2">
    <source>
        <dbReference type="Proteomes" id="UP000270343"/>
    </source>
</evidence>
<protein>
    <submittedName>
        <fullName evidence="1">Uncharacterized protein</fullName>
    </submittedName>
</protein>
<dbReference type="AlphaFoldDB" id="A0A3B0AHA3"/>